<evidence type="ECO:0000256" key="3">
    <source>
        <dbReference type="ARBA" id="ARBA00031908"/>
    </source>
</evidence>
<feature type="domain" description="PurM-like C-terminal" evidence="9">
    <location>
        <begin position="173"/>
        <end position="342"/>
    </location>
</feature>
<dbReference type="Pfam" id="PF02769">
    <property type="entry name" value="AIRS_C"/>
    <property type="match status" value="1"/>
</dbReference>
<comment type="caution">
    <text evidence="10">The sequence shown here is derived from an EMBL/GenBank/DDBJ whole genome shotgun (WGS) entry which is preliminary data.</text>
</comment>
<keyword evidence="7" id="KW-0067">ATP-binding</keyword>
<gene>
    <name evidence="7 10" type="primary">purM</name>
    <name evidence="10" type="ORF">KS419_02955</name>
</gene>
<organism evidence="10 11">
    <name type="scientific">Evansella tamaricis</name>
    <dbReference type="NCBI Taxonomy" id="2069301"/>
    <lineage>
        <taxon>Bacteria</taxon>
        <taxon>Bacillati</taxon>
        <taxon>Bacillota</taxon>
        <taxon>Bacilli</taxon>
        <taxon>Bacillales</taxon>
        <taxon>Bacillaceae</taxon>
        <taxon>Evansella</taxon>
    </lineage>
</organism>
<comment type="similarity">
    <text evidence="1 7">Belongs to the AIR synthase family.</text>
</comment>
<dbReference type="Pfam" id="PF00586">
    <property type="entry name" value="AIRS"/>
    <property type="match status" value="1"/>
</dbReference>
<keyword evidence="7 10" id="KW-0436">Ligase</keyword>
<dbReference type="PANTHER" id="PTHR10520:SF12">
    <property type="entry name" value="TRIFUNCTIONAL PURINE BIOSYNTHETIC PROTEIN ADENOSINE-3"/>
    <property type="match status" value="1"/>
</dbReference>
<feature type="domain" description="PurM-like N-terminal" evidence="8">
    <location>
        <begin position="56"/>
        <end position="161"/>
    </location>
</feature>
<dbReference type="EMBL" id="JAHQCS010000044">
    <property type="protein sequence ID" value="MBU9710702.1"/>
    <property type="molecule type" value="Genomic_DNA"/>
</dbReference>
<dbReference type="HAMAP" id="MF_00741">
    <property type="entry name" value="AIRS"/>
    <property type="match status" value="1"/>
</dbReference>
<comment type="catalytic activity">
    <reaction evidence="6 7">
        <text>2-formamido-N(1)-(5-O-phospho-beta-D-ribosyl)acetamidine + ATP = 5-amino-1-(5-phospho-beta-D-ribosyl)imidazole + ADP + phosphate + H(+)</text>
        <dbReference type="Rhea" id="RHEA:23032"/>
        <dbReference type="ChEBI" id="CHEBI:15378"/>
        <dbReference type="ChEBI" id="CHEBI:30616"/>
        <dbReference type="ChEBI" id="CHEBI:43474"/>
        <dbReference type="ChEBI" id="CHEBI:137981"/>
        <dbReference type="ChEBI" id="CHEBI:147287"/>
        <dbReference type="ChEBI" id="CHEBI:456216"/>
        <dbReference type="EC" id="6.3.3.1"/>
    </reaction>
</comment>
<evidence type="ECO:0000259" key="9">
    <source>
        <dbReference type="Pfam" id="PF02769"/>
    </source>
</evidence>
<evidence type="ECO:0000256" key="2">
    <source>
        <dbReference type="ARBA" id="ARBA00020367"/>
    </source>
</evidence>
<evidence type="ECO:0000313" key="10">
    <source>
        <dbReference type="EMBL" id="MBU9710702.1"/>
    </source>
</evidence>
<dbReference type="EC" id="6.3.3.1" evidence="7"/>
<reference evidence="10 11" key="1">
    <citation type="submission" date="2021-06" db="EMBL/GenBank/DDBJ databases">
        <title>Bacillus sp. RD4P76, an endophyte from a halophyte.</title>
        <authorList>
            <person name="Sun J.-Q."/>
        </authorList>
    </citation>
    <scope>NUCLEOTIDE SEQUENCE [LARGE SCALE GENOMIC DNA]</scope>
    <source>
        <strain evidence="10 11">CGMCC 1.15917</strain>
    </source>
</reference>
<dbReference type="InterPro" id="IPR010918">
    <property type="entry name" value="PurM-like_C_dom"/>
</dbReference>
<keyword evidence="7" id="KW-0963">Cytoplasm</keyword>
<evidence type="ECO:0000256" key="5">
    <source>
        <dbReference type="ARBA" id="ARBA00033093"/>
    </source>
</evidence>
<accession>A0ABS6JAK2</accession>
<dbReference type="PANTHER" id="PTHR10520">
    <property type="entry name" value="TRIFUNCTIONAL PURINE BIOSYNTHETIC PROTEIN ADENOSINE-3-RELATED"/>
    <property type="match status" value="1"/>
</dbReference>
<dbReference type="Proteomes" id="UP000784880">
    <property type="component" value="Unassembled WGS sequence"/>
</dbReference>
<comment type="pathway">
    <text evidence="7">Purine metabolism; IMP biosynthesis via de novo pathway; 5-amino-1-(5-phospho-D-ribosyl)imidazole from N(2)-formyl-N(1)-(5-phospho-D-ribosyl)glycinamide: step 2/2.</text>
</comment>
<name>A0ABS6JAK2_9BACI</name>
<keyword evidence="7" id="KW-0547">Nucleotide-binding</keyword>
<sequence length="348" mass="37066">MSKAYESAGVNIEAGYEGVRRMKKHVESTRRKEVMGSLGGFGGLFDLSGFSYEEPVLVSGTDGVGTKLLIAQEMGKHDTIGIDAVAMCVNDIAVQGASPLFFLDYLALGVNDPEVVEQVVSGIADGCRQAGCAIIGGETAEMPGLYKPEEYDVAGFVVGIAEKKHLFDPKNVKEGDILIGLPSTGVHSNGFSLVRKIVKSQGLTWDDSFVASGESQKTIGEVLLTPTKIYVEALQPFLGKGVVKAASHITGGGIIENVPRMVPDGLEAVIDVSSWEVPFIFRWLGEKGNLSDRDLYETFNMGIGLVLAVDKNAVNMVLKTLQENGETAHVIGEIKRGSGVSLKGVDTE</sequence>
<keyword evidence="7" id="KW-0658">Purine biosynthesis</keyword>
<protein>
    <recommendedName>
        <fullName evidence="2 7">Phosphoribosylformylglycinamidine cyclo-ligase</fullName>
        <ecNumber evidence="7">6.3.3.1</ecNumber>
    </recommendedName>
    <alternativeName>
        <fullName evidence="4 7">AIR synthase</fullName>
    </alternativeName>
    <alternativeName>
        <fullName evidence="5 7">AIRS</fullName>
    </alternativeName>
    <alternativeName>
        <fullName evidence="3 7">Phosphoribosyl-aminoimidazole synthetase</fullName>
    </alternativeName>
</protein>
<evidence type="ECO:0000256" key="4">
    <source>
        <dbReference type="ARBA" id="ARBA00032931"/>
    </source>
</evidence>
<evidence type="ECO:0000259" key="8">
    <source>
        <dbReference type="Pfam" id="PF00586"/>
    </source>
</evidence>
<dbReference type="RefSeq" id="WP_217064596.1">
    <property type="nucleotide sequence ID" value="NZ_JAHQCS010000044.1"/>
</dbReference>
<keyword evidence="11" id="KW-1185">Reference proteome</keyword>
<dbReference type="InterPro" id="IPR004733">
    <property type="entry name" value="PurM_cligase"/>
</dbReference>
<dbReference type="InterPro" id="IPR016188">
    <property type="entry name" value="PurM-like_N"/>
</dbReference>
<evidence type="ECO:0000256" key="1">
    <source>
        <dbReference type="ARBA" id="ARBA00010280"/>
    </source>
</evidence>
<dbReference type="GO" id="GO:0004641">
    <property type="term" value="F:phosphoribosylformylglycinamidine cyclo-ligase activity"/>
    <property type="evidence" value="ECO:0007669"/>
    <property type="project" value="UniProtKB-EC"/>
</dbReference>
<proteinExistence type="inferred from homology"/>
<evidence type="ECO:0000313" key="11">
    <source>
        <dbReference type="Proteomes" id="UP000784880"/>
    </source>
</evidence>
<dbReference type="NCBIfam" id="TIGR00878">
    <property type="entry name" value="purM"/>
    <property type="match status" value="1"/>
</dbReference>
<dbReference type="CDD" id="cd02196">
    <property type="entry name" value="PurM"/>
    <property type="match status" value="1"/>
</dbReference>
<evidence type="ECO:0000256" key="7">
    <source>
        <dbReference type="HAMAP-Rule" id="MF_00741"/>
    </source>
</evidence>
<evidence type="ECO:0000256" key="6">
    <source>
        <dbReference type="ARBA" id="ARBA00049057"/>
    </source>
</evidence>
<comment type="subcellular location">
    <subcellularLocation>
        <location evidence="7">Cytoplasm</location>
    </subcellularLocation>
</comment>